<dbReference type="CDD" id="cd18808">
    <property type="entry name" value="SF1_C_Upf1"/>
    <property type="match status" value="1"/>
</dbReference>
<name>A0A1H8UV26_9EURY</name>
<dbReference type="PANTHER" id="PTHR43788:SF8">
    <property type="entry name" value="DNA-BINDING PROTEIN SMUBP-2"/>
    <property type="match status" value="1"/>
</dbReference>
<reference evidence="9" key="1">
    <citation type="submission" date="2016-10" db="EMBL/GenBank/DDBJ databases">
        <authorList>
            <person name="Varghese N."/>
            <person name="Submissions S."/>
        </authorList>
    </citation>
    <scope>NUCLEOTIDE SEQUENCE [LARGE SCALE GENOMIC DNA]</scope>
    <source>
        <strain evidence="9">IBRC-M 10043</strain>
    </source>
</reference>
<dbReference type="Gene3D" id="3.40.50.300">
    <property type="entry name" value="P-loop containing nucleotide triphosphate hydrolases"/>
    <property type="match status" value="2"/>
</dbReference>
<dbReference type="InterPro" id="IPR050534">
    <property type="entry name" value="Coronavir_polyprotein_1ab"/>
</dbReference>
<dbReference type="InterPro" id="IPR003593">
    <property type="entry name" value="AAA+_ATPase"/>
</dbReference>
<evidence type="ECO:0000313" key="9">
    <source>
        <dbReference type="Proteomes" id="UP000198775"/>
    </source>
</evidence>
<dbReference type="Pfam" id="PF13087">
    <property type="entry name" value="AAA_12"/>
    <property type="match status" value="1"/>
</dbReference>
<feature type="coiled-coil region" evidence="6">
    <location>
        <begin position="316"/>
        <end position="371"/>
    </location>
</feature>
<keyword evidence="6" id="KW-0175">Coiled coil</keyword>
<dbReference type="GO" id="GO:0016787">
    <property type="term" value="F:hydrolase activity"/>
    <property type="evidence" value="ECO:0007669"/>
    <property type="project" value="UniProtKB-KW"/>
</dbReference>
<evidence type="ECO:0000256" key="1">
    <source>
        <dbReference type="ARBA" id="ARBA00007913"/>
    </source>
</evidence>
<accession>A0A1H8UV26</accession>
<evidence type="ECO:0000256" key="4">
    <source>
        <dbReference type="ARBA" id="ARBA00022806"/>
    </source>
</evidence>
<dbReference type="InterPro" id="IPR047187">
    <property type="entry name" value="SF1_C_Upf1"/>
</dbReference>
<keyword evidence="3" id="KW-0378">Hydrolase</keyword>
<protein>
    <submittedName>
        <fullName evidence="8">Superfamily I DNA and/or RNA helicase</fullName>
    </submittedName>
</protein>
<dbReference type="GO" id="GO:0043139">
    <property type="term" value="F:5'-3' DNA helicase activity"/>
    <property type="evidence" value="ECO:0007669"/>
    <property type="project" value="TreeGrafter"/>
</dbReference>
<evidence type="ECO:0000256" key="5">
    <source>
        <dbReference type="ARBA" id="ARBA00022840"/>
    </source>
</evidence>
<evidence type="ECO:0000256" key="6">
    <source>
        <dbReference type="SAM" id="Coils"/>
    </source>
</evidence>
<feature type="domain" description="AAA+ ATPase" evidence="7">
    <location>
        <begin position="229"/>
        <end position="486"/>
    </location>
</feature>
<dbReference type="SUPFAM" id="SSF52540">
    <property type="entry name" value="P-loop containing nucleoside triphosphate hydrolases"/>
    <property type="match status" value="1"/>
</dbReference>
<dbReference type="InterPro" id="IPR027417">
    <property type="entry name" value="P-loop_NTPase"/>
</dbReference>
<dbReference type="PANTHER" id="PTHR43788">
    <property type="entry name" value="DNA2/NAM7 HELICASE FAMILY MEMBER"/>
    <property type="match status" value="1"/>
</dbReference>
<dbReference type="Proteomes" id="UP000198775">
    <property type="component" value="Unassembled WGS sequence"/>
</dbReference>
<dbReference type="GO" id="GO:0005524">
    <property type="term" value="F:ATP binding"/>
    <property type="evidence" value="ECO:0007669"/>
    <property type="project" value="UniProtKB-KW"/>
</dbReference>
<dbReference type="RefSeq" id="WP_211611406.1">
    <property type="nucleotide sequence ID" value="NZ_FOCX01000031.1"/>
</dbReference>
<keyword evidence="4 8" id="KW-0347">Helicase</keyword>
<organism evidence="8 9">
    <name type="scientific">Halorientalis persicus</name>
    <dbReference type="NCBI Taxonomy" id="1367881"/>
    <lineage>
        <taxon>Archaea</taxon>
        <taxon>Methanobacteriati</taxon>
        <taxon>Methanobacteriota</taxon>
        <taxon>Stenosarchaea group</taxon>
        <taxon>Halobacteria</taxon>
        <taxon>Halobacteriales</taxon>
        <taxon>Haloarculaceae</taxon>
        <taxon>Halorientalis</taxon>
    </lineage>
</organism>
<evidence type="ECO:0000256" key="3">
    <source>
        <dbReference type="ARBA" id="ARBA00022801"/>
    </source>
</evidence>
<keyword evidence="2" id="KW-0547">Nucleotide-binding</keyword>
<dbReference type="EMBL" id="FOCX01000031">
    <property type="protein sequence ID" value="SEP07062.1"/>
    <property type="molecule type" value="Genomic_DNA"/>
</dbReference>
<dbReference type="Pfam" id="PF13086">
    <property type="entry name" value="AAA_11"/>
    <property type="match status" value="1"/>
</dbReference>
<dbReference type="OrthoDB" id="45637at2157"/>
<evidence type="ECO:0000259" key="7">
    <source>
        <dbReference type="SMART" id="SM00382"/>
    </source>
</evidence>
<proteinExistence type="inferred from homology"/>
<dbReference type="SMART" id="SM00382">
    <property type="entry name" value="AAA"/>
    <property type="match status" value="1"/>
</dbReference>
<evidence type="ECO:0000256" key="2">
    <source>
        <dbReference type="ARBA" id="ARBA00022741"/>
    </source>
</evidence>
<sequence>MQLKRIEKTHHADESPYYFCDNCGENLPQPFQYRCDQCGARLPGWPPLVHAEGEEQGKSRWRQQLNVRVISQNKGEQFLVLRATKSLPGWVESGGRIGHITEHGLHTIGRVVNTDDKDIQVDYGNSPAASFVEGQEVTICSSESNIAITQQLGFLFEMRRGFSDWLTASNPDGAVEKLAVNAPQLFETLDQSSLSSGDWATPTDWQSLDDFELDPSQQEVLAEILGLDEGDVSVVVGPPGSGKTEVIAKAADELATAGERVLVTSHTNIAVDNVIEKLASQDRHHVVRAGRPEKLSKGSQELMLSKVMANSDDTQVTELLTKVDELKSRISDLGEAENPSSAELDSKQSQLAEARRNVRELQDKAEAESTRNADIAGATIIRSHLGGLASVNFDTVIIDEASQITVPMGLLGMVNAKKWVVVGDHNQLRPVIKTASTSDGSPPADASLFAFLRNRHTSEQWLDHHYRSHEDIIGFAQEQVYNKQISVADSCPQGFTRDLNDRYKTKAAAVAAGPPVTVVDVGGEQAWRRQFSGTVNPTEVGVVSEIVRTLVNIGAVAPDEVGVITPYRGQRSLIADELTDFGRVEVSTVDGFQGRERDVIVFSAVNTKRGGLEFAGNPNRFNVAATRPEQRFIMVGNRSKIRSNAPGGSHLRRYIEYAGENGGVFDWERADWVAGIPSGRITVATTEK</sequence>
<evidence type="ECO:0000313" key="8">
    <source>
        <dbReference type="EMBL" id="SEP07062.1"/>
    </source>
</evidence>
<comment type="similarity">
    <text evidence="1">Belongs to the DNA2/NAM7 helicase family.</text>
</comment>
<gene>
    <name evidence="8" type="ORF">SAMN05216388_10314</name>
</gene>
<dbReference type="AlphaFoldDB" id="A0A1H8UV26"/>
<keyword evidence="9" id="KW-1185">Reference proteome</keyword>
<dbReference type="InterPro" id="IPR041677">
    <property type="entry name" value="DNA2/NAM7_AAA_11"/>
</dbReference>
<dbReference type="InterPro" id="IPR041679">
    <property type="entry name" value="DNA2/NAM7-like_C"/>
</dbReference>
<keyword evidence="5" id="KW-0067">ATP-binding</keyword>